<dbReference type="PANTHER" id="PTHR43877">
    <property type="entry name" value="AMINOALKYLPHOSPHONATE N-ACETYLTRANSFERASE-RELATED-RELATED"/>
    <property type="match status" value="1"/>
</dbReference>
<organism evidence="4 5">
    <name type="scientific">Planctobacterium marinum</name>
    <dbReference type="NCBI Taxonomy" id="1631968"/>
    <lineage>
        <taxon>Bacteria</taxon>
        <taxon>Pseudomonadati</taxon>
        <taxon>Pseudomonadota</taxon>
        <taxon>Gammaproteobacteria</taxon>
        <taxon>Alteromonadales</taxon>
        <taxon>Alteromonadaceae</taxon>
        <taxon>Planctobacterium</taxon>
    </lineage>
</organism>
<dbReference type="CDD" id="cd04301">
    <property type="entry name" value="NAT_SF"/>
    <property type="match status" value="1"/>
</dbReference>
<keyword evidence="1" id="KW-0808">Transferase</keyword>
<dbReference type="InterPro" id="IPR016181">
    <property type="entry name" value="Acyl_CoA_acyltransferase"/>
</dbReference>
<dbReference type="AlphaFoldDB" id="A0AA48KSA5"/>
<dbReference type="SUPFAM" id="SSF55729">
    <property type="entry name" value="Acyl-CoA N-acyltransferases (Nat)"/>
    <property type="match status" value="1"/>
</dbReference>
<dbReference type="RefSeq" id="WP_338292927.1">
    <property type="nucleotide sequence ID" value="NZ_AP027272.1"/>
</dbReference>
<keyword evidence="5" id="KW-1185">Reference proteome</keyword>
<evidence type="ECO:0000256" key="2">
    <source>
        <dbReference type="ARBA" id="ARBA00023315"/>
    </source>
</evidence>
<evidence type="ECO:0000256" key="1">
    <source>
        <dbReference type="ARBA" id="ARBA00022679"/>
    </source>
</evidence>
<feature type="domain" description="N-acetyltransferase" evidence="3">
    <location>
        <begin position="3"/>
        <end position="156"/>
    </location>
</feature>
<dbReference type="EMBL" id="AP027272">
    <property type="protein sequence ID" value="BDX06932.1"/>
    <property type="molecule type" value="Genomic_DNA"/>
</dbReference>
<evidence type="ECO:0000313" key="5">
    <source>
        <dbReference type="Proteomes" id="UP001333710"/>
    </source>
</evidence>
<dbReference type="PROSITE" id="PS51186">
    <property type="entry name" value="GNAT"/>
    <property type="match status" value="1"/>
</dbReference>
<keyword evidence="2" id="KW-0012">Acyltransferase</keyword>
<dbReference type="InterPro" id="IPR000182">
    <property type="entry name" value="GNAT_dom"/>
</dbReference>
<dbReference type="InterPro" id="IPR050832">
    <property type="entry name" value="Bact_Acetyltransf"/>
</dbReference>
<protein>
    <submittedName>
        <fullName evidence="4">Acetyltransferase</fullName>
    </submittedName>
</protein>
<sequence>MDLKYRFAKREDLPCLVALLANDSLGRLREDDSAPLNLAYLSAFEAIENDPNNELLVAELGSQIVGMLQLTLIPYLTHIGSWRCMIEGVRIHEDFRGQGFGEHIFEYAISRAKQKGCKVLQLTSDKQRPDAIRFYEKLGFKASHEGFKLTLPSYDD</sequence>
<name>A0AA48KSA5_9ALTE</name>
<proteinExistence type="predicted"/>
<dbReference type="Pfam" id="PF00583">
    <property type="entry name" value="Acetyltransf_1"/>
    <property type="match status" value="1"/>
</dbReference>
<accession>A0AA48KSA5</accession>
<dbReference type="Proteomes" id="UP001333710">
    <property type="component" value="Chromosome"/>
</dbReference>
<reference evidence="4" key="1">
    <citation type="submission" date="2023-01" db="EMBL/GenBank/DDBJ databases">
        <title>Complete genome sequence of Planctobacterium marinum strain Dej080120_11.</title>
        <authorList>
            <person name="Ueki S."/>
            <person name="Maruyama F."/>
        </authorList>
    </citation>
    <scope>NUCLEOTIDE SEQUENCE</scope>
    <source>
        <strain evidence="4">Dej080120_11</strain>
    </source>
</reference>
<evidence type="ECO:0000259" key="3">
    <source>
        <dbReference type="PROSITE" id="PS51186"/>
    </source>
</evidence>
<dbReference type="GO" id="GO:0016747">
    <property type="term" value="F:acyltransferase activity, transferring groups other than amino-acyl groups"/>
    <property type="evidence" value="ECO:0007669"/>
    <property type="project" value="InterPro"/>
</dbReference>
<dbReference type="KEGG" id="pmaw:MACH26_24530"/>
<evidence type="ECO:0000313" key="4">
    <source>
        <dbReference type="EMBL" id="BDX06932.1"/>
    </source>
</evidence>
<dbReference type="Gene3D" id="3.40.630.30">
    <property type="match status" value="1"/>
</dbReference>
<gene>
    <name evidence="4" type="ORF">MACH26_24530</name>
</gene>